<dbReference type="InterPro" id="IPR036396">
    <property type="entry name" value="Cyt_P450_sf"/>
</dbReference>
<dbReference type="GO" id="GO:0004497">
    <property type="term" value="F:monooxygenase activity"/>
    <property type="evidence" value="ECO:0007669"/>
    <property type="project" value="InterPro"/>
</dbReference>
<dbReference type="OrthoDB" id="1470350at2759"/>
<dbReference type="GeneID" id="25326277"/>
<dbReference type="GO" id="GO:0005506">
    <property type="term" value="F:iron ion binding"/>
    <property type="evidence" value="ECO:0007669"/>
    <property type="project" value="InterPro"/>
</dbReference>
<comment type="similarity">
    <text evidence="1">Belongs to the cytochrome P450 family.</text>
</comment>
<gene>
    <name evidence="4" type="ORF">PV05_04369</name>
</gene>
<dbReference type="Pfam" id="PF00067">
    <property type="entry name" value="p450"/>
    <property type="match status" value="1"/>
</dbReference>
<name>A0A0D2EJP1_9EURO</name>
<evidence type="ECO:0000256" key="2">
    <source>
        <dbReference type="ARBA" id="ARBA00023002"/>
    </source>
</evidence>
<evidence type="ECO:0000256" key="1">
    <source>
        <dbReference type="ARBA" id="ARBA00010617"/>
    </source>
</evidence>
<protein>
    <recommendedName>
        <fullName evidence="6">Cytochrome P450</fullName>
    </recommendedName>
</protein>
<keyword evidence="5" id="KW-1185">Reference proteome</keyword>
<keyword evidence="3" id="KW-0472">Membrane</keyword>
<dbReference type="EMBL" id="KN847319">
    <property type="protein sequence ID" value="KIW55638.1"/>
    <property type="molecule type" value="Genomic_DNA"/>
</dbReference>
<keyword evidence="2" id="KW-0560">Oxidoreductase</keyword>
<dbReference type="SUPFAM" id="SSF48264">
    <property type="entry name" value="Cytochrome P450"/>
    <property type="match status" value="1"/>
</dbReference>
<dbReference type="HOGENOM" id="CLU_001570_14_2_1"/>
<keyword evidence="3" id="KW-1133">Transmembrane helix</keyword>
<dbReference type="STRING" id="348802.A0A0D2EJP1"/>
<dbReference type="Gene3D" id="1.10.630.10">
    <property type="entry name" value="Cytochrome P450"/>
    <property type="match status" value="1"/>
</dbReference>
<accession>A0A0D2EJP1</accession>
<dbReference type="AlphaFoldDB" id="A0A0D2EJP1"/>
<dbReference type="PRINTS" id="PR00463">
    <property type="entry name" value="EP450I"/>
</dbReference>
<reference evidence="4 5" key="1">
    <citation type="submission" date="2015-01" db="EMBL/GenBank/DDBJ databases">
        <title>The Genome Sequence of Exophiala xenobiotica CBS118157.</title>
        <authorList>
            <consortium name="The Broad Institute Genomics Platform"/>
            <person name="Cuomo C."/>
            <person name="de Hoog S."/>
            <person name="Gorbushina A."/>
            <person name="Stielow B."/>
            <person name="Teixiera M."/>
            <person name="Abouelleil A."/>
            <person name="Chapman S.B."/>
            <person name="Priest M."/>
            <person name="Young S.K."/>
            <person name="Wortman J."/>
            <person name="Nusbaum C."/>
            <person name="Birren B."/>
        </authorList>
    </citation>
    <scope>NUCLEOTIDE SEQUENCE [LARGE SCALE GENOMIC DNA]</scope>
    <source>
        <strain evidence="4 5">CBS 118157</strain>
    </source>
</reference>
<feature type="transmembrane region" description="Helical" evidence="3">
    <location>
        <begin position="6"/>
        <end position="25"/>
    </location>
</feature>
<sequence>MEALAGWTIYAFSLFAAIIIAKTIFNAFRPDLDEIPGPFLSRFTTWPLKISVLTGHRTAYIHQLHQKYGAYVRIGPREIAIADLNAAQQIHKVGTRFRKSEWYQNQTTTQATDDTCGVFGIRGLAEARRRRKYFQQAGTKAIVMEWEPMIISTIDVTVSKIKRDASQGEEDIMKWWTMMTADILGSLAFGEPFRMIEYEQKPQLIKDIEDAMIAVGIKLELPLLYWLLNWTPIPAVRRLMRVADRLRDAGYKAVENTKRASQEGFKTLFSKMYPEDGTQPFSDDLMADEASNIIIAGTDTTAMTLTYLVYEVLQNPGIKTKLLKELEPCSADPRVGELEEKQYLNNVIQETLRLHSAVPASLPRTVPAEGAVFGGYHIPAGYTVSTQAYTLHRNPHVWADPEK</sequence>
<keyword evidence="3" id="KW-0812">Transmembrane</keyword>
<dbReference type="GO" id="GO:0016705">
    <property type="term" value="F:oxidoreductase activity, acting on paired donors, with incorporation or reduction of molecular oxygen"/>
    <property type="evidence" value="ECO:0007669"/>
    <property type="project" value="InterPro"/>
</dbReference>
<dbReference type="InterPro" id="IPR050121">
    <property type="entry name" value="Cytochrome_P450_monoxygenase"/>
</dbReference>
<proteinExistence type="inferred from homology"/>
<evidence type="ECO:0008006" key="6">
    <source>
        <dbReference type="Google" id="ProtNLM"/>
    </source>
</evidence>
<dbReference type="InterPro" id="IPR001128">
    <property type="entry name" value="Cyt_P450"/>
</dbReference>
<dbReference type="PANTHER" id="PTHR24305">
    <property type="entry name" value="CYTOCHROME P450"/>
    <property type="match status" value="1"/>
</dbReference>
<dbReference type="GO" id="GO:0020037">
    <property type="term" value="F:heme binding"/>
    <property type="evidence" value="ECO:0007669"/>
    <property type="project" value="InterPro"/>
</dbReference>
<dbReference type="Proteomes" id="UP000054342">
    <property type="component" value="Unassembled WGS sequence"/>
</dbReference>
<dbReference type="InterPro" id="IPR002401">
    <property type="entry name" value="Cyt_P450_E_grp-I"/>
</dbReference>
<evidence type="ECO:0000313" key="4">
    <source>
        <dbReference type="EMBL" id="KIW55638.1"/>
    </source>
</evidence>
<dbReference type="PANTHER" id="PTHR24305:SF96">
    <property type="entry name" value="CYTOCHROME P450 MONOOXYGENASE STCB-RELATED"/>
    <property type="match status" value="1"/>
</dbReference>
<evidence type="ECO:0000256" key="3">
    <source>
        <dbReference type="SAM" id="Phobius"/>
    </source>
</evidence>
<organism evidence="4 5">
    <name type="scientific">Exophiala xenobiotica</name>
    <dbReference type="NCBI Taxonomy" id="348802"/>
    <lineage>
        <taxon>Eukaryota</taxon>
        <taxon>Fungi</taxon>
        <taxon>Dikarya</taxon>
        <taxon>Ascomycota</taxon>
        <taxon>Pezizomycotina</taxon>
        <taxon>Eurotiomycetes</taxon>
        <taxon>Chaetothyriomycetidae</taxon>
        <taxon>Chaetothyriales</taxon>
        <taxon>Herpotrichiellaceae</taxon>
        <taxon>Exophiala</taxon>
    </lineage>
</organism>
<evidence type="ECO:0000313" key="5">
    <source>
        <dbReference type="Proteomes" id="UP000054342"/>
    </source>
</evidence>
<dbReference type="RefSeq" id="XP_013316222.1">
    <property type="nucleotide sequence ID" value="XM_013460768.1"/>
</dbReference>